<dbReference type="EMBL" id="BGPR01007613">
    <property type="protein sequence ID" value="GBN28210.1"/>
    <property type="molecule type" value="Genomic_DNA"/>
</dbReference>
<name>A0A4Y2MPE0_ARAVE</name>
<accession>A0A4Y2MPE0</accession>
<organism evidence="1 2">
    <name type="scientific">Araneus ventricosus</name>
    <name type="common">Orbweaver spider</name>
    <name type="synonym">Epeira ventricosa</name>
    <dbReference type="NCBI Taxonomy" id="182803"/>
    <lineage>
        <taxon>Eukaryota</taxon>
        <taxon>Metazoa</taxon>
        <taxon>Ecdysozoa</taxon>
        <taxon>Arthropoda</taxon>
        <taxon>Chelicerata</taxon>
        <taxon>Arachnida</taxon>
        <taxon>Araneae</taxon>
        <taxon>Araneomorphae</taxon>
        <taxon>Entelegynae</taxon>
        <taxon>Araneoidea</taxon>
        <taxon>Araneidae</taxon>
        <taxon>Araneus</taxon>
    </lineage>
</organism>
<reference evidence="1 2" key="1">
    <citation type="journal article" date="2019" name="Sci. Rep.">
        <title>Orb-weaving spider Araneus ventricosus genome elucidates the spidroin gene catalogue.</title>
        <authorList>
            <person name="Kono N."/>
            <person name="Nakamura H."/>
            <person name="Ohtoshi R."/>
            <person name="Moran D.A.P."/>
            <person name="Shinohara A."/>
            <person name="Yoshida Y."/>
            <person name="Fujiwara M."/>
            <person name="Mori M."/>
            <person name="Tomita M."/>
            <person name="Arakawa K."/>
        </authorList>
    </citation>
    <scope>NUCLEOTIDE SEQUENCE [LARGE SCALE GENOMIC DNA]</scope>
</reference>
<sequence length="120" mass="13077">MLIASPRQKSRINTQLRTTQFRSGGKGSVIGCIRSPEQINQNPAQIGGISIILIHQFGSRTGLLVRSRPRTGEIQVRNPIPLKIRCDWCTLKLTWVKGPAAGEVQMFEKGGASSGVVLVI</sequence>
<evidence type="ECO:0000313" key="1">
    <source>
        <dbReference type="EMBL" id="GBN28210.1"/>
    </source>
</evidence>
<proteinExistence type="predicted"/>
<dbReference type="Proteomes" id="UP000499080">
    <property type="component" value="Unassembled WGS sequence"/>
</dbReference>
<keyword evidence="2" id="KW-1185">Reference proteome</keyword>
<dbReference type="AlphaFoldDB" id="A0A4Y2MPE0"/>
<protein>
    <submittedName>
        <fullName evidence="1">Uncharacterized protein</fullName>
    </submittedName>
</protein>
<comment type="caution">
    <text evidence="1">The sequence shown here is derived from an EMBL/GenBank/DDBJ whole genome shotgun (WGS) entry which is preliminary data.</text>
</comment>
<gene>
    <name evidence="1" type="ORF">AVEN_154476_1</name>
</gene>
<evidence type="ECO:0000313" key="2">
    <source>
        <dbReference type="Proteomes" id="UP000499080"/>
    </source>
</evidence>